<evidence type="ECO:0000256" key="8">
    <source>
        <dbReference type="SAM" id="SignalP"/>
    </source>
</evidence>
<accession>A0AAD8IX99</accession>
<dbReference type="PROSITE" id="PS51387">
    <property type="entry name" value="FAD_PCMH"/>
    <property type="match status" value="1"/>
</dbReference>
<proteinExistence type="inferred from homology"/>
<dbReference type="InterPro" id="IPR016167">
    <property type="entry name" value="FAD-bd_PCMH_sub1"/>
</dbReference>
<gene>
    <name evidence="10" type="ORF">POM88_012860</name>
</gene>
<keyword evidence="3" id="KW-0285">Flavoprotein</keyword>
<evidence type="ECO:0000256" key="3">
    <source>
        <dbReference type="ARBA" id="ARBA00022630"/>
    </source>
</evidence>
<evidence type="ECO:0000313" key="10">
    <source>
        <dbReference type="EMBL" id="KAK1393804.1"/>
    </source>
</evidence>
<dbReference type="Pfam" id="PF01565">
    <property type="entry name" value="FAD_binding_4"/>
    <property type="match status" value="1"/>
</dbReference>
<dbReference type="FunFam" id="3.30.43.10:FF:000004">
    <property type="entry name" value="Berberine bridge enzyme-like 15"/>
    <property type="match status" value="1"/>
</dbReference>
<keyword evidence="7" id="KW-0325">Glycoprotein</keyword>
<dbReference type="InterPro" id="IPR036318">
    <property type="entry name" value="FAD-bd_PCMH-like_sf"/>
</dbReference>
<keyword evidence="11" id="KW-1185">Reference proteome</keyword>
<dbReference type="EMBL" id="JAUIZM010000003">
    <property type="protein sequence ID" value="KAK1393804.1"/>
    <property type="molecule type" value="Genomic_DNA"/>
</dbReference>
<evidence type="ECO:0000256" key="5">
    <source>
        <dbReference type="ARBA" id="ARBA00022827"/>
    </source>
</evidence>
<evidence type="ECO:0000256" key="2">
    <source>
        <dbReference type="ARBA" id="ARBA00005466"/>
    </source>
</evidence>
<evidence type="ECO:0000259" key="9">
    <source>
        <dbReference type="PROSITE" id="PS51387"/>
    </source>
</evidence>
<dbReference type="Gene3D" id="3.40.462.20">
    <property type="match status" value="1"/>
</dbReference>
<feature type="domain" description="FAD-binding PCMH-type" evidence="9">
    <location>
        <begin position="74"/>
        <end position="248"/>
    </location>
</feature>
<keyword evidence="5" id="KW-0274">FAD</keyword>
<evidence type="ECO:0000313" key="11">
    <source>
        <dbReference type="Proteomes" id="UP001237642"/>
    </source>
</evidence>
<name>A0AAD8IX99_9APIA</name>
<feature type="chain" id="PRO_5042280691" evidence="8">
    <location>
        <begin position="26"/>
        <end position="536"/>
    </location>
</feature>
<comment type="caution">
    <text evidence="10">The sequence shown here is derived from an EMBL/GenBank/DDBJ whole genome shotgun (WGS) entry which is preliminary data.</text>
</comment>
<dbReference type="Pfam" id="PF08031">
    <property type="entry name" value="BBE"/>
    <property type="match status" value="1"/>
</dbReference>
<dbReference type="Gene3D" id="3.30.465.10">
    <property type="match status" value="1"/>
</dbReference>
<keyword evidence="6" id="KW-1015">Disulfide bond</keyword>
<dbReference type="Proteomes" id="UP001237642">
    <property type="component" value="Unassembled WGS sequence"/>
</dbReference>
<comment type="similarity">
    <text evidence="2">Belongs to the oxygen-dependent FAD-linked oxidoreductase family.</text>
</comment>
<sequence length="536" mass="60712">MKPSFSIYFALLLLTFLCAAPSALSKDNDPSKKFVECLNRHSSDISKLVYTQQSPNFTQTLLYTINNLRFAKPDTPKPLVIVTPLSESQIQTVIYCSKKHDLQIRIRSGGHSFEGLSYVSPLPFVILDIVNLKTFSFDAETETAWIGSGLTNGELYYRIGEKTDTLGFPSGLFANVGVGGILSGGGYGMMMRKYGLAADHVIDARLIDANGRILDRKSMGEDWFWAIRGGGGGTFGVVLSWKVKLVPVPKIVTVYKVFRTVEQNLTTIFHRYQLVATKFPKELNIKVDGQSIVSSASLRSDKRTVIFQFEAIYLGRVDKMLSVMQEQFPELRVVREDCFEVSWLQAMVYFSGFELFTPPEILLNLTVLPRPAFKSNNDFTQVPIPIEGIEGLWDMMYKLPPQKATLQFTPYGGRMDEISESALPFPYRAGTLFKFNRFAETDTDEAERMEWVKSLAKYLTPYVTKNPRSAYVNYVDLTMGTNKLEGTTSYRQASKWGKRYFKNNFDRLVKIKSVVDPENFFRHEQSIPPLISVGKF</sequence>
<dbReference type="GO" id="GO:0016491">
    <property type="term" value="F:oxidoreductase activity"/>
    <property type="evidence" value="ECO:0007669"/>
    <property type="project" value="InterPro"/>
</dbReference>
<reference evidence="10" key="2">
    <citation type="submission" date="2023-05" db="EMBL/GenBank/DDBJ databases">
        <authorList>
            <person name="Schelkunov M.I."/>
        </authorList>
    </citation>
    <scope>NUCLEOTIDE SEQUENCE</scope>
    <source>
        <strain evidence="10">Hsosn_3</strain>
        <tissue evidence="10">Leaf</tissue>
    </source>
</reference>
<organism evidence="10 11">
    <name type="scientific">Heracleum sosnowskyi</name>
    <dbReference type="NCBI Taxonomy" id="360622"/>
    <lineage>
        <taxon>Eukaryota</taxon>
        <taxon>Viridiplantae</taxon>
        <taxon>Streptophyta</taxon>
        <taxon>Embryophyta</taxon>
        <taxon>Tracheophyta</taxon>
        <taxon>Spermatophyta</taxon>
        <taxon>Magnoliopsida</taxon>
        <taxon>eudicotyledons</taxon>
        <taxon>Gunneridae</taxon>
        <taxon>Pentapetalae</taxon>
        <taxon>asterids</taxon>
        <taxon>campanulids</taxon>
        <taxon>Apiales</taxon>
        <taxon>Apiaceae</taxon>
        <taxon>Apioideae</taxon>
        <taxon>apioid superclade</taxon>
        <taxon>Tordylieae</taxon>
        <taxon>Tordyliinae</taxon>
        <taxon>Heracleum</taxon>
    </lineage>
</organism>
<comment type="cofactor">
    <cofactor evidence="1">
        <name>FAD</name>
        <dbReference type="ChEBI" id="CHEBI:57692"/>
    </cofactor>
</comment>
<dbReference type="InterPro" id="IPR016166">
    <property type="entry name" value="FAD-bd_PCMH"/>
</dbReference>
<dbReference type="InterPro" id="IPR016169">
    <property type="entry name" value="FAD-bd_PCMH_sub2"/>
</dbReference>
<dbReference type="AlphaFoldDB" id="A0AAD8IX99"/>
<feature type="signal peptide" evidence="8">
    <location>
        <begin position="1"/>
        <end position="25"/>
    </location>
</feature>
<protein>
    <submittedName>
        <fullName evidence="10">Cannabidiolic acid synthase-like</fullName>
    </submittedName>
</protein>
<keyword evidence="4 8" id="KW-0732">Signal</keyword>
<dbReference type="SUPFAM" id="SSF56176">
    <property type="entry name" value="FAD-binding/transporter-associated domain-like"/>
    <property type="match status" value="1"/>
</dbReference>
<evidence type="ECO:0000256" key="1">
    <source>
        <dbReference type="ARBA" id="ARBA00001974"/>
    </source>
</evidence>
<evidence type="ECO:0000256" key="7">
    <source>
        <dbReference type="ARBA" id="ARBA00023180"/>
    </source>
</evidence>
<dbReference type="InterPro" id="IPR006094">
    <property type="entry name" value="Oxid_FAD_bind_N"/>
</dbReference>
<dbReference type="PANTHER" id="PTHR32448">
    <property type="entry name" value="OS08G0158400 PROTEIN"/>
    <property type="match status" value="1"/>
</dbReference>
<reference evidence="10" key="1">
    <citation type="submission" date="2023-02" db="EMBL/GenBank/DDBJ databases">
        <title>Genome of toxic invasive species Heracleum sosnowskyi carries increased number of genes despite the absence of recent whole-genome duplications.</title>
        <authorList>
            <person name="Schelkunov M."/>
            <person name="Shtratnikova V."/>
            <person name="Makarenko M."/>
            <person name="Klepikova A."/>
            <person name="Omelchenko D."/>
            <person name="Novikova G."/>
            <person name="Obukhova E."/>
            <person name="Bogdanov V."/>
            <person name="Penin A."/>
            <person name="Logacheva M."/>
        </authorList>
    </citation>
    <scope>NUCLEOTIDE SEQUENCE</scope>
    <source>
        <strain evidence="10">Hsosn_3</strain>
        <tissue evidence="10">Leaf</tissue>
    </source>
</reference>
<dbReference type="GO" id="GO:0071949">
    <property type="term" value="F:FAD binding"/>
    <property type="evidence" value="ECO:0007669"/>
    <property type="project" value="InterPro"/>
</dbReference>
<evidence type="ECO:0000256" key="6">
    <source>
        <dbReference type="ARBA" id="ARBA00023157"/>
    </source>
</evidence>
<evidence type="ECO:0000256" key="4">
    <source>
        <dbReference type="ARBA" id="ARBA00022729"/>
    </source>
</evidence>
<dbReference type="Gene3D" id="3.30.43.10">
    <property type="entry name" value="Uridine Diphospho-n-acetylenolpyruvylglucosamine Reductase, domain 2"/>
    <property type="match status" value="1"/>
</dbReference>
<dbReference type="InterPro" id="IPR012951">
    <property type="entry name" value="BBE"/>
</dbReference>